<sequence length="95" mass="11285">MKTELELKEFKWDEKKRVINLHKHGIDFEDAAIALNQPRYEYVSIRGDEYRTVAICPFTGKLIAVIYTMRGHECRIISARAARANERREYYARYS</sequence>
<dbReference type="RefSeq" id="WP_307156769.1">
    <property type="nucleotide sequence ID" value="NZ_JAUSWH010000002.1"/>
</dbReference>
<evidence type="ECO:0000313" key="2">
    <source>
        <dbReference type="Proteomes" id="UP001235269"/>
    </source>
</evidence>
<organism evidence="1 2">
    <name type="scientific">Rhizobium paknamense</name>
    <dbReference type="NCBI Taxonomy" id="1206817"/>
    <lineage>
        <taxon>Bacteria</taxon>
        <taxon>Pseudomonadati</taxon>
        <taxon>Pseudomonadota</taxon>
        <taxon>Alphaproteobacteria</taxon>
        <taxon>Hyphomicrobiales</taxon>
        <taxon>Rhizobiaceae</taxon>
        <taxon>Rhizobium/Agrobacterium group</taxon>
        <taxon>Rhizobium</taxon>
    </lineage>
</organism>
<comment type="caution">
    <text evidence="1">The sequence shown here is derived from an EMBL/GenBank/DDBJ whole genome shotgun (WGS) entry which is preliminary data.</text>
</comment>
<accession>A0ABU0I8J8</accession>
<dbReference type="InterPro" id="IPR038573">
    <property type="entry name" value="BrnT_sf"/>
</dbReference>
<dbReference type="InterPro" id="IPR007460">
    <property type="entry name" value="BrnT_toxin"/>
</dbReference>
<dbReference type="Pfam" id="PF04365">
    <property type="entry name" value="BrnT_toxin"/>
    <property type="match status" value="1"/>
</dbReference>
<evidence type="ECO:0000313" key="1">
    <source>
        <dbReference type="EMBL" id="MDQ0454560.1"/>
    </source>
</evidence>
<dbReference type="Proteomes" id="UP001235269">
    <property type="component" value="Unassembled WGS sequence"/>
</dbReference>
<name>A0ABU0I8J8_9HYPH</name>
<protein>
    <submittedName>
        <fullName evidence="1">Uncharacterized DUF497 family protein</fullName>
    </submittedName>
</protein>
<gene>
    <name evidence="1" type="ORF">QO005_000887</name>
</gene>
<dbReference type="EMBL" id="JAUSWH010000002">
    <property type="protein sequence ID" value="MDQ0454560.1"/>
    <property type="molecule type" value="Genomic_DNA"/>
</dbReference>
<proteinExistence type="predicted"/>
<keyword evidence="2" id="KW-1185">Reference proteome</keyword>
<dbReference type="Gene3D" id="3.10.450.530">
    <property type="entry name" value="Ribonuclease toxin, BrnT, of type II toxin-antitoxin system"/>
    <property type="match status" value="1"/>
</dbReference>
<reference evidence="1 2" key="1">
    <citation type="submission" date="2023-07" db="EMBL/GenBank/DDBJ databases">
        <title>Genomic Encyclopedia of Type Strains, Phase IV (KMG-IV): sequencing the most valuable type-strain genomes for metagenomic binning, comparative biology and taxonomic classification.</title>
        <authorList>
            <person name="Goeker M."/>
        </authorList>
    </citation>
    <scope>NUCLEOTIDE SEQUENCE [LARGE SCALE GENOMIC DNA]</scope>
    <source>
        <strain evidence="1 2">DSM 100301</strain>
    </source>
</reference>